<comment type="function">
    <text evidence="10">Catalyzes the transfer of an acyl group from acyl-phosphate (acyl-PO(4)) to glycerol-3-phosphate (G3P) to form lysophosphatidic acid (LPA). This enzyme utilizes acyl-phosphate as fatty acyl donor, but not acyl-CoA or acyl-ACP.</text>
</comment>
<proteinExistence type="inferred from homology"/>
<keyword evidence="6 10" id="KW-0443">Lipid metabolism</keyword>
<dbReference type="GO" id="GO:0005886">
    <property type="term" value="C:plasma membrane"/>
    <property type="evidence" value="ECO:0007669"/>
    <property type="project" value="UniProtKB-SubCell"/>
</dbReference>
<dbReference type="GO" id="GO:0043772">
    <property type="term" value="F:acyl-phosphate glycerol-3-phosphate acyltransferase activity"/>
    <property type="evidence" value="ECO:0007669"/>
    <property type="project" value="UniProtKB-UniRule"/>
</dbReference>
<dbReference type="GO" id="GO:0008654">
    <property type="term" value="P:phospholipid biosynthetic process"/>
    <property type="evidence" value="ECO:0007669"/>
    <property type="project" value="UniProtKB-UniRule"/>
</dbReference>
<evidence type="ECO:0000256" key="1">
    <source>
        <dbReference type="ARBA" id="ARBA00022475"/>
    </source>
</evidence>
<dbReference type="RefSeq" id="WP_133816897.1">
    <property type="nucleotide sequence ID" value="NZ_SNZH01000001.1"/>
</dbReference>
<comment type="subunit">
    <text evidence="10">Probably interacts with PlsX.</text>
</comment>
<evidence type="ECO:0000313" key="12">
    <source>
        <dbReference type="Proteomes" id="UP000295293"/>
    </source>
</evidence>
<comment type="similarity">
    <text evidence="10">Belongs to the PlsY family.</text>
</comment>
<evidence type="ECO:0000256" key="9">
    <source>
        <dbReference type="ARBA" id="ARBA00023264"/>
    </source>
</evidence>
<keyword evidence="5 10" id="KW-1133">Transmembrane helix</keyword>
<dbReference type="PANTHER" id="PTHR30309:SF0">
    <property type="entry name" value="GLYCEROL-3-PHOSPHATE ACYLTRANSFERASE-RELATED"/>
    <property type="match status" value="1"/>
</dbReference>
<dbReference type="PANTHER" id="PTHR30309">
    <property type="entry name" value="INNER MEMBRANE PROTEIN YGIH"/>
    <property type="match status" value="1"/>
</dbReference>
<dbReference type="OrthoDB" id="9777124at2"/>
<dbReference type="EMBL" id="SNZH01000001">
    <property type="protein sequence ID" value="TDR48790.1"/>
    <property type="molecule type" value="Genomic_DNA"/>
</dbReference>
<sequence>MLVLILKAVAAYLLGSLSGSLLLGRRGGFDIREQGSGNAGGTNALRTRGWRFALLVVLIDIGKGALAVWLALAIPTTDSSPGRYIEALVCGLAAVLGHVLPLFYGFRGGKGAATVVGTLFVLCPLATPPLLLIWLAVLGWTGYVGLATVIAGLSLVPMLWWLAPGTADLHSYALACAALLLLTHSGNLWRLYRGTEHRFERARVIPRALGLKR</sequence>
<dbReference type="Pfam" id="PF02660">
    <property type="entry name" value="G3P_acyltransf"/>
    <property type="match status" value="1"/>
</dbReference>
<evidence type="ECO:0000256" key="5">
    <source>
        <dbReference type="ARBA" id="ARBA00022989"/>
    </source>
</evidence>
<gene>
    <name evidence="10" type="primary">plsY</name>
    <name evidence="11" type="ORF">DFR29_101414</name>
</gene>
<evidence type="ECO:0000256" key="8">
    <source>
        <dbReference type="ARBA" id="ARBA00023209"/>
    </source>
</evidence>
<evidence type="ECO:0000313" key="11">
    <source>
        <dbReference type="EMBL" id="TDR48790.1"/>
    </source>
</evidence>
<dbReference type="SMART" id="SM01207">
    <property type="entry name" value="G3P_acyltransf"/>
    <property type="match status" value="1"/>
</dbReference>
<keyword evidence="12" id="KW-1185">Reference proteome</keyword>
<comment type="subcellular location">
    <subcellularLocation>
        <location evidence="10">Cell membrane</location>
        <topology evidence="10">Multi-pass membrane protein</topology>
    </subcellularLocation>
</comment>
<evidence type="ECO:0000256" key="2">
    <source>
        <dbReference type="ARBA" id="ARBA00022516"/>
    </source>
</evidence>
<dbReference type="Proteomes" id="UP000295293">
    <property type="component" value="Unassembled WGS sequence"/>
</dbReference>
<keyword evidence="3 10" id="KW-0808">Transferase</keyword>
<evidence type="ECO:0000256" key="6">
    <source>
        <dbReference type="ARBA" id="ARBA00023098"/>
    </source>
</evidence>
<feature type="transmembrane region" description="Helical" evidence="10">
    <location>
        <begin position="52"/>
        <end position="72"/>
    </location>
</feature>
<dbReference type="AlphaFoldDB" id="A0A4R6ZA28"/>
<protein>
    <recommendedName>
        <fullName evidence="10">Glycerol-3-phosphate acyltransferase</fullName>
    </recommendedName>
    <alternativeName>
        <fullName evidence="10">Acyl-PO4 G3P acyltransferase</fullName>
    </alternativeName>
    <alternativeName>
        <fullName evidence="10">Acyl-phosphate--glycerol-3-phosphate acyltransferase</fullName>
    </alternativeName>
    <alternativeName>
        <fullName evidence="10">G3P acyltransferase</fullName>
        <shortName evidence="10">GPAT</shortName>
        <ecNumber evidence="10">2.3.1.275</ecNumber>
    </alternativeName>
    <alternativeName>
        <fullName evidence="10">Lysophosphatidic acid synthase</fullName>
        <shortName evidence="10">LPA synthase</shortName>
    </alternativeName>
</protein>
<keyword evidence="11" id="KW-0012">Acyltransferase</keyword>
<evidence type="ECO:0000256" key="4">
    <source>
        <dbReference type="ARBA" id="ARBA00022692"/>
    </source>
</evidence>
<keyword evidence="2 10" id="KW-0444">Lipid biosynthesis</keyword>
<organism evidence="11 12">
    <name type="scientific">Tahibacter aquaticus</name>
    <dbReference type="NCBI Taxonomy" id="520092"/>
    <lineage>
        <taxon>Bacteria</taxon>
        <taxon>Pseudomonadati</taxon>
        <taxon>Pseudomonadota</taxon>
        <taxon>Gammaproteobacteria</taxon>
        <taxon>Lysobacterales</taxon>
        <taxon>Rhodanobacteraceae</taxon>
        <taxon>Tahibacter</taxon>
    </lineage>
</organism>
<reference evidence="11 12" key="1">
    <citation type="submission" date="2019-03" db="EMBL/GenBank/DDBJ databases">
        <title>Genomic Encyclopedia of Type Strains, Phase IV (KMG-IV): sequencing the most valuable type-strain genomes for metagenomic binning, comparative biology and taxonomic classification.</title>
        <authorList>
            <person name="Goeker M."/>
        </authorList>
    </citation>
    <scope>NUCLEOTIDE SEQUENCE [LARGE SCALE GENOMIC DNA]</scope>
    <source>
        <strain evidence="11 12">DSM 21667</strain>
    </source>
</reference>
<feature type="transmembrane region" description="Helical" evidence="10">
    <location>
        <begin position="84"/>
        <end position="106"/>
    </location>
</feature>
<evidence type="ECO:0000256" key="7">
    <source>
        <dbReference type="ARBA" id="ARBA00023136"/>
    </source>
</evidence>
<evidence type="ECO:0000256" key="10">
    <source>
        <dbReference type="HAMAP-Rule" id="MF_01043"/>
    </source>
</evidence>
<keyword evidence="4 10" id="KW-0812">Transmembrane</keyword>
<dbReference type="InterPro" id="IPR003811">
    <property type="entry name" value="G3P_acylTferase_PlsY"/>
</dbReference>
<comment type="pathway">
    <text evidence="10">Lipid metabolism; phospholipid metabolism.</text>
</comment>
<feature type="transmembrane region" description="Helical" evidence="10">
    <location>
        <begin position="169"/>
        <end position="189"/>
    </location>
</feature>
<comment type="catalytic activity">
    <reaction evidence="10">
        <text>an acyl phosphate + sn-glycerol 3-phosphate = a 1-acyl-sn-glycero-3-phosphate + phosphate</text>
        <dbReference type="Rhea" id="RHEA:34075"/>
        <dbReference type="ChEBI" id="CHEBI:43474"/>
        <dbReference type="ChEBI" id="CHEBI:57597"/>
        <dbReference type="ChEBI" id="CHEBI:57970"/>
        <dbReference type="ChEBI" id="CHEBI:59918"/>
        <dbReference type="EC" id="2.3.1.275"/>
    </reaction>
</comment>
<dbReference type="EC" id="2.3.1.275" evidence="10"/>
<accession>A0A4R6ZA28</accession>
<keyword evidence="9 10" id="KW-1208">Phospholipid metabolism</keyword>
<feature type="transmembrane region" description="Helical" evidence="10">
    <location>
        <begin position="112"/>
        <end position="136"/>
    </location>
</feature>
<keyword evidence="7 10" id="KW-0472">Membrane</keyword>
<evidence type="ECO:0000256" key="3">
    <source>
        <dbReference type="ARBA" id="ARBA00022679"/>
    </source>
</evidence>
<comment type="caution">
    <text evidence="11">The sequence shown here is derived from an EMBL/GenBank/DDBJ whole genome shotgun (WGS) entry which is preliminary data.</text>
</comment>
<dbReference type="NCBIfam" id="TIGR00023">
    <property type="entry name" value="glycerol-3-phosphate 1-O-acyltransferase PlsY"/>
    <property type="match status" value="1"/>
</dbReference>
<dbReference type="HAMAP" id="MF_01043">
    <property type="entry name" value="PlsY"/>
    <property type="match status" value="1"/>
</dbReference>
<dbReference type="UniPathway" id="UPA00085"/>
<keyword evidence="1 10" id="KW-1003">Cell membrane</keyword>
<feature type="transmembrane region" description="Helical" evidence="10">
    <location>
        <begin position="143"/>
        <end position="163"/>
    </location>
</feature>
<keyword evidence="8 10" id="KW-0594">Phospholipid biosynthesis</keyword>
<name>A0A4R6ZA28_9GAMM</name>